<sequence length="389" mass="42057" precursor="true">MSNHDRPMLTRGGFLVVSAMTLGAASAAGVAASWDATSARAADAPGRTRPGGGGQNGAGFVEAVLAAFRNHRLVAVGEGGAHGLQEHHDALAMLLADPRLPEVVNDVVVEFGNARYQATMDRFTAGEPVGNTDLRPVWRDTTQSPLGTWEEPVFEHVYRTVRAVNGTLAPDKRMRVLLGDPPIDWSKIEKRKDLEAFLVQRDAHAASVVEREVLRKGRRALICYGVGHVIRTSKQPALPPGLVSVIENQTGERVYTVASLVPLSGDPEGLARRLTGYPRRTVIPTSGTWLGDFNAGLLFPAVIRGSGSQPTNAMCGVALESVLDAGLYVGQPDSLTLSRENPAVYLDPGYWEELRRRNTLQGGIIDLDSYRQERSVRFTPQEVPPSLLC</sequence>
<dbReference type="InterPro" id="IPR006311">
    <property type="entry name" value="TAT_signal"/>
</dbReference>
<dbReference type="EMBL" id="CP002299">
    <property type="protein sequence ID" value="ADP79500.1"/>
    <property type="molecule type" value="Genomic_DNA"/>
</dbReference>
<organism evidence="2 3">
    <name type="scientific">Pseudofrankia inefficax (strain DSM 45817 / CECT 9037 / DDB 130130 / EuI1c)</name>
    <name type="common">Frankia inefficax</name>
    <dbReference type="NCBI Taxonomy" id="298654"/>
    <lineage>
        <taxon>Bacteria</taxon>
        <taxon>Bacillati</taxon>
        <taxon>Actinomycetota</taxon>
        <taxon>Actinomycetes</taxon>
        <taxon>Frankiales</taxon>
        <taxon>Frankiaceae</taxon>
        <taxon>Pseudofrankia</taxon>
    </lineage>
</organism>
<dbReference type="AlphaFoldDB" id="E3J673"/>
<keyword evidence="3" id="KW-1185">Reference proteome</keyword>
<keyword evidence="1" id="KW-0732">Signal</keyword>
<evidence type="ECO:0000256" key="1">
    <source>
        <dbReference type="SAM" id="SignalP"/>
    </source>
</evidence>
<feature type="signal peptide" evidence="1">
    <location>
        <begin position="1"/>
        <end position="27"/>
    </location>
</feature>
<evidence type="ECO:0008006" key="4">
    <source>
        <dbReference type="Google" id="ProtNLM"/>
    </source>
</evidence>
<dbReference type="HOGENOM" id="CLU_758514_0_0_11"/>
<dbReference type="Proteomes" id="UP000002484">
    <property type="component" value="Chromosome"/>
</dbReference>
<dbReference type="PROSITE" id="PS51318">
    <property type="entry name" value="TAT"/>
    <property type="match status" value="1"/>
</dbReference>
<dbReference type="eggNOG" id="ENOG5031CS1">
    <property type="taxonomic scope" value="Bacteria"/>
</dbReference>
<name>E3J673_PSEI1</name>
<feature type="chain" id="PRO_5003171050" description="Haem-binding uptake Tiki superfamily ChaN domain-containing protein" evidence="1">
    <location>
        <begin position="28"/>
        <end position="389"/>
    </location>
</feature>
<protein>
    <recommendedName>
        <fullName evidence="4">Haem-binding uptake Tiki superfamily ChaN domain-containing protein</fullName>
    </recommendedName>
</protein>
<dbReference type="KEGG" id="fri:FraEuI1c_1435"/>
<accession>E3J673</accession>
<dbReference type="InParanoid" id="E3J673"/>
<gene>
    <name evidence="2" type="ordered locus">FraEuI1c_1435</name>
</gene>
<proteinExistence type="predicted"/>
<evidence type="ECO:0000313" key="2">
    <source>
        <dbReference type="EMBL" id="ADP79500.1"/>
    </source>
</evidence>
<reference evidence="2 3" key="1">
    <citation type="submission" date="2010-10" db="EMBL/GenBank/DDBJ databases">
        <title>Complete sequence of Frankia sp. EuI1c.</title>
        <authorList>
            <consortium name="US DOE Joint Genome Institute"/>
            <person name="Lucas S."/>
            <person name="Copeland A."/>
            <person name="Lapidus A."/>
            <person name="Cheng J.-F."/>
            <person name="Bruce D."/>
            <person name="Goodwin L."/>
            <person name="Pitluck S."/>
            <person name="Chertkov O."/>
            <person name="Detter J.C."/>
            <person name="Han C."/>
            <person name="Tapia R."/>
            <person name="Land M."/>
            <person name="Hauser L."/>
            <person name="Jeffries C."/>
            <person name="Kyrpides N."/>
            <person name="Ivanova N."/>
            <person name="Mikhailova N."/>
            <person name="Beauchemin N."/>
            <person name="Sen A."/>
            <person name="Sur S.A."/>
            <person name="Gtari M."/>
            <person name="Wall L."/>
            <person name="Tisa L."/>
            <person name="Woyke T."/>
        </authorList>
    </citation>
    <scope>NUCLEOTIDE SEQUENCE [LARGE SCALE GENOMIC DNA]</scope>
    <source>
        <strain evidence="3">DSM 45817 / CECT 9037 / EuI1c</strain>
    </source>
</reference>
<dbReference type="STRING" id="298654.FraEuI1c_1435"/>
<evidence type="ECO:0000313" key="3">
    <source>
        <dbReference type="Proteomes" id="UP000002484"/>
    </source>
</evidence>